<sequence length="225" mass="25749">MLCGGHHSICGNSTTMAAPRNSARKRAERESPEHRRSLILKAARTCLSEKGMRGFTLKNVAAEAKVSISLLSHYFGSVEELLKSVFRSVLFEERPVEYRKPKTLADAISNLQDIVSKNFDPDYYSRRNLLVWLPIYEEMLLNTRTRRSLDGIEQELAREVARAVSDVARFRKSEVDVDGFAYEFLAFLDGLWIRWCLSDRRDTRRERSAAFRFLETALGPLGVVT</sequence>
<dbReference type="PROSITE" id="PS50977">
    <property type="entry name" value="HTH_TETR_2"/>
    <property type="match status" value="1"/>
</dbReference>
<evidence type="ECO:0000256" key="6">
    <source>
        <dbReference type="SAM" id="MobiDB-lite"/>
    </source>
</evidence>
<dbReference type="InterPro" id="IPR050109">
    <property type="entry name" value="HTH-type_TetR-like_transc_reg"/>
</dbReference>
<reference evidence="9" key="1">
    <citation type="submission" date="2018-06" db="EMBL/GenBank/DDBJ databases">
        <title>Aestuariibacter litoralis strain KCTC 52945T.</title>
        <authorList>
            <person name="Li X."/>
            <person name="Salam N."/>
            <person name="Li J.-L."/>
            <person name="Chen Y.-M."/>
            <person name="Yang Z.-W."/>
            <person name="Zhang L.-Y."/>
            <person name="Han M.-X."/>
            <person name="Xiao M."/>
            <person name="Li W.-J."/>
        </authorList>
    </citation>
    <scope>NUCLEOTIDE SEQUENCE [LARGE SCALE GENOMIC DNA]</scope>
    <source>
        <strain evidence="9">KCTC 52945</strain>
    </source>
</reference>
<keyword evidence="1" id="KW-0678">Repressor</keyword>
<dbReference type="AlphaFoldDB" id="A0A2W2ARJ2"/>
<dbReference type="InterPro" id="IPR001647">
    <property type="entry name" value="HTH_TetR"/>
</dbReference>
<dbReference type="EMBL" id="QKVK01000017">
    <property type="protein sequence ID" value="PZF75100.1"/>
    <property type="molecule type" value="Genomic_DNA"/>
</dbReference>
<gene>
    <name evidence="8" type="ORF">DK847_20135</name>
</gene>
<dbReference type="Pfam" id="PF00440">
    <property type="entry name" value="TetR_N"/>
    <property type="match status" value="1"/>
</dbReference>
<evidence type="ECO:0000313" key="9">
    <source>
        <dbReference type="Proteomes" id="UP000248795"/>
    </source>
</evidence>
<proteinExistence type="predicted"/>
<dbReference type="PANTHER" id="PTHR30055:SF234">
    <property type="entry name" value="HTH-TYPE TRANSCRIPTIONAL REGULATOR BETI"/>
    <property type="match status" value="1"/>
</dbReference>
<feature type="domain" description="HTH tetR-type" evidence="7">
    <location>
        <begin position="33"/>
        <end position="93"/>
    </location>
</feature>
<evidence type="ECO:0000256" key="5">
    <source>
        <dbReference type="PROSITE-ProRule" id="PRU00335"/>
    </source>
</evidence>
<accession>A0A2W2ARJ2</accession>
<dbReference type="InterPro" id="IPR009057">
    <property type="entry name" value="Homeodomain-like_sf"/>
</dbReference>
<dbReference type="SUPFAM" id="SSF48498">
    <property type="entry name" value="Tetracyclin repressor-like, C-terminal domain"/>
    <property type="match status" value="1"/>
</dbReference>
<dbReference type="Gene3D" id="1.10.357.10">
    <property type="entry name" value="Tetracycline Repressor, domain 2"/>
    <property type="match status" value="1"/>
</dbReference>
<evidence type="ECO:0000256" key="2">
    <source>
        <dbReference type="ARBA" id="ARBA00023015"/>
    </source>
</evidence>
<dbReference type="Proteomes" id="UP000248795">
    <property type="component" value="Unassembled WGS sequence"/>
</dbReference>
<dbReference type="GO" id="GO:0000976">
    <property type="term" value="F:transcription cis-regulatory region binding"/>
    <property type="evidence" value="ECO:0007669"/>
    <property type="project" value="TreeGrafter"/>
</dbReference>
<evidence type="ECO:0000256" key="4">
    <source>
        <dbReference type="ARBA" id="ARBA00023163"/>
    </source>
</evidence>
<dbReference type="PANTHER" id="PTHR30055">
    <property type="entry name" value="HTH-TYPE TRANSCRIPTIONAL REGULATOR RUTR"/>
    <property type="match status" value="1"/>
</dbReference>
<keyword evidence="2" id="KW-0805">Transcription regulation</keyword>
<keyword evidence="3 5" id="KW-0238">DNA-binding</keyword>
<keyword evidence="9" id="KW-1185">Reference proteome</keyword>
<dbReference type="PRINTS" id="PR00455">
    <property type="entry name" value="HTHTETR"/>
</dbReference>
<dbReference type="InterPro" id="IPR039538">
    <property type="entry name" value="BetI_C"/>
</dbReference>
<feature type="region of interest" description="Disordered" evidence="6">
    <location>
        <begin position="14"/>
        <end position="34"/>
    </location>
</feature>
<evidence type="ECO:0000313" key="8">
    <source>
        <dbReference type="EMBL" id="PZF75100.1"/>
    </source>
</evidence>
<dbReference type="Pfam" id="PF13977">
    <property type="entry name" value="TetR_C_6"/>
    <property type="match status" value="1"/>
</dbReference>
<feature type="DNA-binding region" description="H-T-H motif" evidence="5">
    <location>
        <begin position="56"/>
        <end position="75"/>
    </location>
</feature>
<feature type="compositionally biased region" description="Basic and acidic residues" evidence="6">
    <location>
        <begin position="25"/>
        <end position="34"/>
    </location>
</feature>
<name>A0A2W2ARJ2_9HYPH</name>
<dbReference type="GO" id="GO:0003700">
    <property type="term" value="F:DNA-binding transcription factor activity"/>
    <property type="evidence" value="ECO:0007669"/>
    <property type="project" value="TreeGrafter"/>
</dbReference>
<evidence type="ECO:0000256" key="3">
    <source>
        <dbReference type="ARBA" id="ARBA00023125"/>
    </source>
</evidence>
<protein>
    <recommendedName>
        <fullName evidence="7">HTH tetR-type domain-containing protein</fullName>
    </recommendedName>
</protein>
<dbReference type="InterPro" id="IPR036271">
    <property type="entry name" value="Tet_transcr_reg_TetR-rel_C_sf"/>
</dbReference>
<comment type="caution">
    <text evidence="8">The sequence shown here is derived from an EMBL/GenBank/DDBJ whole genome shotgun (WGS) entry which is preliminary data.</text>
</comment>
<dbReference type="SUPFAM" id="SSF46689">
    <property type="entry name" value="Homeodomain-like"/>
    <property type="match status" value="1"/>
</dbReference>
<evidence type="ECO:0000259" key="7">
    <source>
        <dbReference type="PROSITE" id="PS50977"/>
    </source>
</evidence>
<evidence type="ECO:0000256" key="1">
    <source>
        <dbReference type="ARBA" id="ARBA00022491"/>
    </source>
</evidence>
<organism evidence="8 9">
    <name type="scientific">Aestuariivirga litoralis</name>
    <dbReference type="NCBI Taxonomy" id="2650924"/>
    <lineage>
        <taxon>Bacteria</taxon>
        <taxon>Pseudomonadati</taxon>
        <taxon>Pseudomonadota</taxon>
        <taxon>Alphaproteobacteria</taxon>
        <taxon>Hyphomicrobiales</taxon>
        <taxon>Aestuariivirgaceae</taxon>
        <taxon>Aestuariivirga</taxon>
    </lineage>
</organism>
<keyword evidence="4" id="KW-0804">Transcription</keyword>